<name>B6SH11_MAIZE</name>
<dbReference type="AlphaFoldDB" id="B6SH11"/>
<dbReference type="HOGENOM" id="CLU_2999420_0_0_1"/>
<sequence length="57" mass="6245">MCSQVAPGGPSLLLCSARPGVSRRRWQAHAVTAPLRLFRHESLCNGMFILLLQHSSS</sequence>
<evidence type="ECO:0000313" key="1">
    <source>
        <dbReference type="EMBL" id="ACG24144.1"/>
    </source>
</evidence>
<dbReference type="EMBL" id="EU952026">
    <property type="protein sequence ID" value="ACG24144.1"/>
    <property type="molecule type" value="mRNA"/>
</dbReference>
<proteinExistence type="evidence at transcript level"/>
<reference evidence="1" key="1">
    <citation type="journal article" date="2009" name="Plant Mol. Biol.">
        <title>Insights into corn genes derived from large-scale cDNA sequencing.</title>
        <authorList>
            <person name="Alexandrov N.N."/>
            <person name="Brover V.V."/>
            <person name="Freidin S."/>
            <person name="Troukhan M.E."/>
            <person name="Tatarinova T.V."/>
            <person name="Zhang H."/>
            <person name="Swaller T.J."/>
            <person name="Lu Y.P."/>
            <person name="Bouck J."/>
            <person name="Flavell R.B."/>
            <person name="Feldmann K.A."/>
        </authorList>
    </citation>
    <scope>NUCLEOTIDE SEQUENCE</scope>
</reference>
<organism evidence="1">
    <name type="scientific">Zea mays</name>
    <name type="common">Maize</name>
    <dbReference type="NCBI Taxonomy" id="4577"/>
    <lineage>
        <taxon>Eukaryota</taxon>
        <taxon>Viridiplantae</taxon>
        <taxon>Streptophyta</taxon>
        <taxon>Embryophyta</taxon>
        <taxon>Tracheophyta</taxon>
        <taxon>Spermatophyta</taxon>
        <taxon>Magnoliopsida</taxon>
        <taxon>Liliopsida</taxon>
        <taxon>Poales</taxon>
        <taxon>Poaceae</taxon>
        <taxon>PACMAD clade</taxon>
        <taxon>Panicoideae</taxon>
        <taxon>Andropogonodae</taxon>
        <taxon>Andropogoneae</taxon>
        <taxon>Tripsacinae</taxon>
        <taxon>Zea</taxon>
    </lineage>
</organism>
<protein>
    <submittedName>
        <fullName evidence="1">Uncharacterized protein</fullName>
    </submittedName>
</protein>
<accession>B6SH11</accession>